<evidence type="ECO:0000256" key="6">
    <source>
        <dbReference type="ARBA" id="ARBA00022741"/>
    </source>
</evidence>
<comment type="caution">
    <text evidence="14">The sequence shown here is derived from an EMBL/GenBank/DDBJ whole genome shotgun (WGS) entry which is preliminary data.</text>
</comment>
<evidence type="ECO:0000313" key="14">
    <source>
        <dbReference type="EMBL" id="KUF11029.1"/>
    </source>
</evidence>
<keyword evidence="9" id="KW-0289">Folate biosynthesis</keyword>
<dbReference type="GO" id="GO:0003848">
    <property type="term" value="F:2-amino-4-hydroxy-6-hydroxymethyldihydropteridine diphosphokinase activity"/>
    <property type="evidence" value="ECO:0007669"/>
    <property type="project" value="UniProtKB-EC"/>
</dbReference>
<dbReference type="Pfam" id="PF01288">
    <property type="entry name" value="HPPK"/>
    <property type="match status" value="1"/>
</dbReference>
<comment type="pathway">
    <text evidence="1">Cofactor biosynthesis; tetrahydrofolate biosynthesis; 2-amino-4-hydroxy-6-hydroxymethyl-7,8-dihydropteridine diphosphate from 7,8-dihydroneopterin triphosphate: step 4/4.</text>
</comment>
<evidence type="ECO:0000313" key="15">
    <source>
        <dbReference type="Proteomes" id="UP000054396"/>
    </source>
</evidence>
<gene>
    <name evidence="14" type="ORF">AVJ23_08200</name>
</gene>
<dbReference type="CDD" id="cd00483">
    <property type="entry name" value="HPPK"/>
    <property type="match status" value="1"/>
</dbReference>
<keyword evidence="15" id="KW-1185">Reference proteome</keyword>
<evidence type="ECO:0000256" key="10">
    <source>
        <dbReference type="ARBA" id="ARBA00029409"/>
    </source>
</evidence>
<dbReference type="NCBIfam" id="TIGR01498">
    <property type="entry name" value="folK"/>
    <property type="match status" value="1"/>
</dbReference>
<evidence type="ECO:0000256" key="12">
    <source>
        <dbReference type="ARBA" id="ARBA00033413"/>
    </source>
</evidence>
<dbReference type="GO" id="GO:0016301">
    <property type="term" value="F:kinase activity"/>
    <property type="evidence" value="ECO:0007669"/>
    <property type="project" value="UniProtKB-KW"/>
</dbReference>
<name>A0A0W7WK88_9RHOB</name>
<dbReference type="GO" id="GO:0046656">
    <property type="term" value="P:folic acid biosynthetic process"/>
    <property type="evidence" value="ECO:0007669"/>
    <property type="project" value="UniProtKB-KW"/>
</dbReference>
<reference evidence="14 15" key="1">
    <citation type="submission" date="2015-12" db="EMBL/GenBank/DDBJ databases">
        <authorList>
            <person name="Shamseldin A."/>
            <person name="Moawad H."/>
            <person name="Abd El-Rahim W.M."/>
            <person name="Sadowsky M.J."/>
        </authorList>
    </citation>
    <scope>NUCLEOTIDE SEQUENCE [LARGE SCALE GENOMIC DNA]</scope>
    <source>
        <strain evidence="14 15">SJ5A-1</strain>
    </source>
</reference>
<dbReference type="PROSITE" id="PS00794">
    <property type="entry name" value="HPPK"/>
    <property type="match status" value="1"/>
</dbReference>
<dbReference type="STRING" id="1685382.AVJ23_08200"/>
<proteinExistence type="inferred from homology"/>
<evidence type="ECO:0000256" key="11">
    <source>
        <dbReference type="ARBA" id="ARBA00029766"/>
    </source>
</evidence>
<keyword evidence="7 14" id="KW-0418">Kinase</keyword>
<comment type="similarity">
    <text evidence="2">Belongs to the HPPK family.</text>
</comment>
<evidence type="ECO:0000256" key="3">
    <source>
        <dbReference type="ARBA" id="ARBA00013253"/>
    </source>
</evidence>
<protein>
    <recommendedName>
        <fullName evidence="4">2-amino-4-hydroxy-6-hydroxymethyldihydropteridine pyrophosphokinase</fullName>
        <ecNumber evidence="3">2.7.6.3</ecNumber>
    </recommendedName>
    <alternativeName>
        <fullName evidence="11">6-hydroxymethyl-7,8-dihydropterin pyrophosphokinase</fullName>
    </alternativeName>
    <alternativeName>
        <fullName evidence="12">7,8-dihydro-6-hydroxymethylpterin-pyrophosphokinase</fullName>
    </alternativeName>
</protein>
<evidence type="ECO:0000256" key="9">
    <source>
        <dbReference type="ARBA" id="ARBA00022909"/>
    </source>
</evidence>
<dbReference type="Gene3D" id="3.30.70.560">
    <property type="entry name" value="7,8-Dihydro-6-hydroxymethylpterin-pyrophosphokinase HPPK"/>
    <property type="match status" value="1"/>
</dbReference>
<dbReference type="InterPro" id="IPR000550">
    <property type="entry name" value="Hppk"/>
</dbReference>
<evidence type="ECO:0000256" key="4">
    <source>
        <dbReference type="ARBA" id="ARBA00016218"/>
    </source>
</evidence>
<dbReference type="AlphaFoldDB" id="A0A0W7WK88"/>
<dbReference type="OrthoDB" id="9808041at2"/>
<keyword evidence="6" id="KW-0547">Nucleotide-binding</keyword>
<dbReference type="GO" id="GO:0005524">
    <property type="term" value="F:ATP binding"/>
    <property type="evidence" value="ECO:0007669"/>
    <property type="project" value="UniProtKB-KW"/>
</dbReference>
<dbReference type="SUPFAM" id="SSF55083">
    <property type="entry name" value="6-hydroxymethyl-7,8-dihydropterin pyrophosphokinase, HPPK"/>
    <property type="match status" value="1"/>
</dbReference>
<dbReference type="PANTHER" id="PTHR43071">
    <property type="entry name" value="2-AMINO-4-HYDROXY-6-HYDROXYMETHYLDIHYDROPTERIDINE PYROPHOSPHOKINASE"/>
    <property type="match status" value="1"/>
</dbReference>
<evidence type="ECO:0000256" key="8">
    <source>
        <dbReference type="ARBA" id="ARBA00022840"/>
    </source>
</evidence>
<keyword evidence="8" id="KW-0067">ATP-binding</keyword>
<feature type="domain" description="7,8-dihydro-6-hydroxymethylpterin-pyrophosphokinase" evidence="13">
    <location>
        <begin position="92"/>
        <end position="103"/>
    </location>
</feature>
<dbReference type="EC" id="2.7.6.3" evidence="3"/>
<dbReference type="InterPro" id="IPR035907">
    <property type="entry name" value="Hppk_sf"/>
</dbReference>
<organism evidence="14 15">
    <name type="scientific">Pseudoponticoccus marisrubri</name>
    <dbReference type="NCBI Taxonomy" id="1685382"/>
    <lineage>
        <taxon>Bacteria</taxon>
        <taxon>Pseudomonadati</taxon>
        <taxon>Pseudomonadota</taxon>
        <taxon>Alphaproteobacteria</taxon>
        <taxon>Rhodobacterales</taxon>
        <taxon>Roseobacteraceae</taxon>
        <taxon>Pseudoponticoccus</taxon>
    </lineage>
</organism>
<accession>A0A0W7WK88</accession>
<dbReference type="GO" id="GO:0046654">
    <property type="term" value="P:tetrahydrofolate biosynthetic process"/>
    <property type="evidence" value="ECO:0007669"/>
    <property type="project" value="UniProtKB-UniPathway"/>
</dbReference>
<comment type="function">
    <text evidence="10">Catalyzes the transfer of pyrophosphate from adenosine triphosphate (ATP) to 6-hydroxymethyl-7,8-dihydropterin, an enzymatic step in folate biosynthesis pathway.</text>
</comment>
<dbReference type="Proteomes" id="UP000054396">
    <property type="component" value="Unassembled WGS sequence"/>
</dbReference>
<dbReference type="PANTHER" id="PTHR43071:SF1">
    <property type="entry name" value="2-AMINO-4-HYDROXY-6-HYDROXYMETHYLDIHYDROPTERIDINE PYROPHOSPHOKINASE"/>
    <property type="match status" value="1"/>
</dbReference>
<keyword evidence="5" id="KW-0808">Transferase</keyword>
<evidence type="ECO:0000259" key="13">
    <source>
        <dbReference type="PROSITE" id="PS00794"/>
    </source>
</evidence>
<evidence type="ECO:0000256" key="2">
    <source>
        <dbReference type="ARBA" id="ARBA00005810"/>
    </source>
</evidence>
<dbReference type="RefSeq" id="WP_058861693.1">
    <property type="nucleotide sequence ID" value="NZ_LPXO01000004.1"/>
</dbReference>
<evidence type="ECO:0000256" key="1">
    <source>
        <dbReference type="ARBA" id="ARBA00005051"/>
    </source>
</evidence>
<evidence type="ECO:0000256" key="7">
    <source>
        <dbReference type="ARBA" id="ARBA00022777"/>
    </source>
</evidence>
<dbReference type="UniPathway" id="UPA00077">
    <property type="reaction ID" value="UER00155"/>
</dbReference>
<evidence type="ECO:0000256" key="5">
    <source>
        <dbReference type="ARBA" id="ARBA00022679"/>
    </source>
</evidence>
<dbReference type="EMBL" id="LPXO01000004">
    <property type="protein sequence ID" value="KUF11029.1"/>
    <property type="molecule type" value="Genomic_DNA"/>
</dbReference>
<sequence>MVQEFLIALGSNLGSQAGDPAATLSTALVELRNRDVRLRRVSRFFRTPCFPTGAGPDYVNACAAVGAACSPARLLEILHDVEAGLGRARQVRWGSRTLDLDLLAAGPQVLPDVQTQAEWRELPLDAQRSATPGQLVLPHPRLQDRAFVLVPLADIAPGWVHPLLRQDVASLLAHLPAEQRASAVPLPGIAL</sequence>